<evidence type="ECO:0000256" key="1">
    <source>
        <dbReference type="ARBA" id="ARBA00023015"/>
    </source>
</evidence>
<reference evidence="7" key="1">
    <citation type="journal article" date="2016" name="Genome Announc.">
        <title>Draft Genome Sequences of Five Rapidly Growing Mycobacterium Species, M. thermoresistibile, M. fortuitum subsp. acetamidolyticum, M. canariasense, M. brisbanense, and M. novocastrense.</title>
        <authorList>
            <person name="Katahira K."/>
            <person name="Ogura Y."/>
            <person name="Gotoh Y."/>
            <person name="Hayashi T."/>
        </authorList>
    </citation>
    <scope>NUCLEOTIDE SEQUENCE [LARGE SCALE GENOMIC DNA]</scope>
    <source>
        <strain evidence="7">JCM15298</strain>
    </source>
</reference>
<sequence length="216" mass="22980">MSQRRTEALSRERIVAAAIEILDSDGEAALTFRALATRLNTGAGAIYHHVADKNALLAAAADSIVARALPSAPDDGEPEAAIRAIALAVFDAFDAHPWVGAQLHRRPWSALLQIFESIGGRMDALGVPQGAQFNSASALLNYILGVAGQNAANARSQVAGPDRTAFLAEVAAQWTRRDPVRYPFVHQVAGQLADHDDRDQYLAGIDLILAGIANVR</sequence>
<evidence type="ECO:0000313" key="7">
    <source>
        <dbReference type="Proteomes" id="UP000069443"/>
    </source>
</evidence>
<accession>A0A100WHA7</accession>
<dbReference type="PROSITE" id="PS50977">
    <property type="entry name" value="HTH_TETR_2"/>
    <property type="match status" value="1"/>
</dbReference>
<dbReference type="InterPro" id="IPR009057">
    <property type="entry name" value="Homeodomain-like_sf"/>
</dbReference>
<feature type="DNA-binding region" description="H-T-H motif" evidence="4">
    <location>
        <begin position="31"/>
        <end position="50"/>
    </location>
</feature>
<comment type="caution">
    <text evidence="6">The sequence shown here is derived from an EMBL/GenBank/DDBJ whole genome shotgun (WGS) entry which is preliminary data.</text>
</comment>
<gene>
    <name evidence="6" type="ORF">RMCC_4774</name>
</gene>
<dbReference type="Gene3D" id="1.10.357.10">
    <property type="entry name" value="Tetracycline Repressor, domain 2"/>
    <property type="match status" value="1"/>
</dbReference>
<dbReference type="Proteomes" id="UP000069443">
    <property type="component" value="Unassembled WGS sequence"/>
</dbReference>
<evidence type="ECO:0000256" key="3">
    <source>
        <dbReference type="ARBA" id="ARBA00023163"/>
    </source>
</evidence>
<evidence type="ECO:0000256" key="2">
    <source>
        <dbReference type="ARBA" id="ARBA00023125"/>
    </source>
</evidence>
<dbReference type="OrthoDB" id="4427109at2"/>
<dbReference type="STRING" id="228230.RMCC_4774"/>
<dbReference type="AlphaFoldDB" id="A0A100WHA7"/>
<evidence type="ECO:0000256" key="4">
    <source>
        <dbReference type="PROSITE-ProRule" id="PRU00335"/>
    </source>
</evidence>
<dbReference type="Gene3D" id="1.10.10.60">
    <property type="entry name" value="Homeodomain-like"/>
    <property type="match status" value="1"/>
</dbReference>
<dbReference type="GO" id="GO:0003700">
    <property type="term" value="F:DNA-binding transcription factor activity"/>
    <property type="evidence" value="ECO:0007669"/>
    <property type="project" value="TreeGrafter"/>
</dbReference>
<keyword evidence="7" id="KW-1185">Reference proteome</keyword>
<evidence type="ECO:0000313" key="6">
    <source>
        <dbReference type="EMBL" id="GAS97808.1"/>
    </source>
</evidence>
<protein>
    <submittedName>
        <fullName evidence="6">TetR family transcriptional regulator</fullName>
    </submittedName>
</protein>
<keyword evidence="1" id="KW-0805">Transcription regulation</keyword>
<evidence type="ECO:0000259" key="5">
    <source>
        <dbReference type="PROSITE" id="PS50977"/>
    </source>
</evidence>
<dbReference type="RefSeq" id="WP_036401056.1">
    <property type="nucleotide sequence ID" value="NZ_BCSY01000076.1"/>
</dbReference>
<dbReference type="InterPro" id="IPR050109">
    <property type="entry name" value="HTH-type_TetR-like_transc_reg"/>
</dbReference>
<name>A0A100WHA7_MYCCR</name>
<dbReference type="Pfam" id="PF02909">
    <property type="entry name" value="TetR_C_1"/>
    <property type="match status" value="1"/>
</dbReference>
<dbReference type="EMBL" id="BCSY01000076">
    <property type="protein sequence ID" value="GAS97808.1"/>
    <property type="molecule type" value="Genomic_DNA"/>
</dbReference>
<feature type="domain" description="HTH tetR-type" evidence="5">
    <location>
        <begin position="8"/>
        <end position="68"/>
    </location>
</feature>
<proteinExistence type="predicted"/>
<dbReference type="GO" id="GO:0045892">
    <property type="term" value="P:negative regulation of DNA-templated transcription"/>
    <property type="evidence" value="ECO:0007669"/>
    <property type="project" value="InterPro"/>
</dbReference>
<dbReference type="GO" id="GO:0000976">
    <property type="term" value="F:transcription cis-regulatory region binding"/>
    <property type="evidence" value="ECO:0007669"/>
    <property type="project" value="TreeGrafter"/>
</dbReference>
<keyword evidence="3" id="KW-0804">Transcription</keyword>
<dbReference type="PANTHER" id="PTHR30055:SF151">
    <property type="entry name" value="TRANSCRIPTIONAL REGULATORY PROTEIN"/>
    <property type="match status" value="1"/>
</dbReference>
<dbReference type="InterPro" id="IPR036271">
    <property type="entry name" value="Tet_transcr_reg_TetR-rel_C_sf"/>
</dbReference>
<dbReference type="SUPFAM" id="SSF48498">
    <property type="entry name" value="Tetracyclin repressor-like, C-terminal domain"/>
    <property type="match status" value="1"/>
</dbReference>
<dbReference type="SUPFAM" id="SSF46689">
    <property type="entry name" value="Homeodomain-like"/>
    <property type="match status" value="1"/>
</dbReference>
<dbReference type="InterPro" id="IPR001647">
    <property type="entry name" value="HTH_TetR"/>
</dbReference>
<reference evidence="7" key="2">
    <citation type="submission" date="2016-02" db="EMBL/GenBank/DDBJ databases">
        <title>Draft genome sequence of five rapidly growing Mycobacterium species.</title>
        <authorList>
            <person name="Katahira K."/>
            <person name="Gotou Y."/>
            <person name="Iida K."/>
            <person name="Ogura Y."/>
            <person name="Hayashi T."/>
        </authorList>
    </citation>
    <scope>NUCLEOTIDE SEQUENCE [LARGE SCALE GENOMIC DNA]</scope>
    <source>
        <strain evidence="7">JCM15298</strain>
    </source>
</reference>
<organism evidence="6 7">
    <name type="scientific">Mycolicibacterium canariasense</name>
    <name type="common">Mycobacterium canariasense</name>
    <dbReference type="NCBI Taxonomy" id="228230"/>
    <lineage>
        <taxon>Bacteria</taxon>
        <taxon>Bacillati</taxon>
        <taxon>Actinomycetota</taxon>
        <taxon>Actinomycetes</taxon>
        <taxon>Mycobacteriales</taxon>
        <taxon>Mycobacteriaceae</taxon>
        <taxon>Mycolicibacterium</taxon>
    </lineage>
</organism>
<dbReference type="Pfam" id="PF00440">
    <property type="entry name" value="TetR_N"/>
    <property type="match status" value="1"/>
</dbReference>
<keyword evidence="2 4" id="KW-0238">DNA-binding</keyword>
<dbReference type="InterPro" id="IPR004111">
    <property type="entry name" value="Repressor_TetR_C"/>
</dbReference>
<dbReference type="PANTHER" id="PTHR30055">
    <property type="entry name" value="HTH-TYPE TRANSCRIPTIONAL REGULATOR RUTR"/>
    <property type="match status" value="1"/>
</dbReference>